<keyword evidence="9 12" id="KW-1133">Transmembrane helix</keyword>
<evidence type="ECO:0000256" key="3">
    <source>
        <dbReference type="ARBA" id="ARBA00006065"/>
    </source>
</evidence>
<dbReference type="Proteomes" id="UP001285441">
    <property type="component" value="Unassembled WGS sequence"/>
</dbReference>
<evidence type="ECO:0000313" key="14">
    <source>
        <dbReference type="EMBL" id="KAK3374956.1"/>
    </source>
</evidence>
<feature type="region of interest" description="Disordered" evidence="13">
    <location>
        <begin position="672"/>
        <end position="693"/>
    </location>
</feature>
<feature type="compositionally biased region" description="Basic residues" evidence="13">
    <location>
        <begin position="22"/>
        <end position="32"/>
    </location>
</feature>
<keyword evidence="15" id="KW-1185">Reference proteome</keyword>
<feature type="transmembrane region" description="Helical" evidence="12">
    <location>
        <begin position="128"/>
        <end position="151"/>
    </location>
</feature>
<evidence type="ECO:0000256" key="7">
    <source>
        <dbReference type="ARBA" id="ARBA00022692"/>
    </source>
</evidence>
<dbReference type="GO" id="GO:0000026">
    <property type="term" value="F:alpha-1,2-mannosyltransferase activity"/>
    <property type="evidence" value="ECO:0007669"/>
    <property type="project" value="TreeGrafter"/>
</dbReference>
<evidence type="ECO:0000256" key="6">
    <source>
        <dbReference type="ARBA" id="ARBA00022679"/>
    </source>
</evidence>
<dbReference type="InterPro" id="IPR005599">
    <property type="entry name" value="GPI_mannosylTrfase"/>
</dbReference>
<dbReference type="PANTHER" id="PTHR22760">
    <property type="entry name" value="GLYCOSYLTRANSFERASE"/>
    <property type="match status" value="1"/>
</dbReference>
<feature type="compositionally biased region" description="Basic and acidic residues" evidence="13">
    <location>
        <begin position="1"/>
        <end position="21"/>
    </location>
</feature>
<keyword evidence="10 12" id="KW-0472">Membrane</keyword>
<comment type="caution">
    <text evidence="14">The sequence shown here is derived from an EMBL/GenBank/DDBJ whole genome shotgun (WGS) entry which is preliminary data.</text>
</comment>
<proteinExistence type="inferred from homology"/>
<evidence type="ECO:0000256" key="5">
    <source>
        <dbReference type="ARBA" id="ARBA00022676"/>
    </source>
</evidence>
<dbReference type="AlphaFoldDB" id="A0AAE0KFC7"/>
<keyword evidence="5 12" id="KW-0328">Glycosyltransferase</keyword>
<feature type="transmembrane region" description="Helical" evidence="12">
    <location>
        <begin position="275"/>
        <end position="293"/>
    </location>
</feature>
<dbReference type="EMBL" id="JAULSW010000007">
    <property type="protein sequence ID" value="KAK3374956.1"/>
    <property type="molecule type" value="Genomic_DNA"/>
</dbReference>
<dbReference type="EC" id="2.4.1.-" evidence="12"/>
<evidence type="ECO:0000256" key="12">
    <source>
        <dbReference type="RuleBase" id="RU363075"/>
    </source>
</evidence>
<feature type="transmembrane region" description="Helical" evidence="12">
    <location>
        <begin position="365"/>
        <end position="384"/>
    </location>
</feature>
<feature type="transmembrane region" description="Helical" evidence="12">
    <location>
        <begin position="391"/>
        <end position="412"/>
    </location>
</feature>
<sequence length="693" mass="78331">MDKESPSEPFRPEKTNKGDKSRTRKLHTAAPKRHREVVSAQVRDVLSLLVAFRFINALCVRTFFQPDEYFQALEPAWTIAFGNDSGAWVTWEWQHQLRSSLHPAIFGFAYKAAECMMSAMHLFPPFKAIMLFALPSVVQSVFAALADFYTWKLATHIFGDQSNAPWAALWMTVLNPWQWYCSTRTFSNSLETTLTIVALYYWPWELLEDSKKSKSMPLQSSRRINSLRVSLSLAAIAVLLRPTNIFIWFSVLTLSLTRLTLDGTSPLRQASVMTLLREIILCGATALAVSVVSDRLYFGFWAFPPYKWLYFNVSQSLAVFYGKMPWHYYLSQGIPLLTTTFLPFALVGLYKGTSSSKNLTVLQSNVIRTLSFTVLSMVAVLSLVSHKEVRFIYPVLPILHIVAAPYITTFFTTQPSADTTASPSETFQPVTLRRTISLANMLSINILLAGYLSVLHQPAPISVLNFLRSDFERLHPSALALGAEAANSTSNYATALITTSATSEKVSDELFALFLMPCHSTPWRSHLVYPALRARALTCDPPLDTAPGSVERATYLDEADRFYAKDAEGSYGVRFLADEMWPPLHVSTDNDDHEEKKNPKTRGGEMPRYIVGFEGIEPALQKFFEVGGGEGRGLGVRLRRAWSAWNGAFNEDWRRRGRMVVWDTGVYADSYDADAEQQRRRHTEEEEEEEEEL</sequence>
<dbReference type="Pfam" id="PF03901">
    <property type="entry name" value="Glyco_transf_22"/>
    <property type="match status" value="1"/>
</dbReference>
<keyword evidence="7 12" id="KW-0812">Transmembrane</keyword>
<comment type="similarity">
    <text evidence="3">Belongs to the glycosyltransferase 22 family. PIGB subfamily.</text>
</comment>
<name>A0AAE0KFC7_9PEZI</name>
<evidence type="ECO:0000256" key="8">
    <source>
        <dbReference type="ARBA" id="ARBA00022824"/>
    </source>
</evidence>
<reference evidence="14" key="1">
    <citation type="journal article" date="2023" name="Mol. Phylogenet. Evol.">
        <title>Genome-scale phylogeny and comparative genomics of the fungal order Sordariales.</title>
        <authorList>
            <person name="Hensen N."/>
            <person name="Bonometti L."/>
            <person name="Westerberg I."/>
            <person name="Brannstrom I.O."/>
            <person name="Guillou S."/>
            <person name="Cros-Aarteil S."/>
            <person name="Calhoun S."/>
            <person name="Haridas S."/>
            <person name="Kuo A."/>
            <person name="Mondo S."/>
            <person name="Pangilinan J."/>
            <person name="Riley R."/>
            <person name="LaButti K."/>
            <person name="Andreopoulos B."/>
            <person name="Lipzen A."/>
            <person name="Chen C."/>
            <person name="Yan M."/>
            <person name="Daum C."/>
            <person name="Ng V."/>
            <person name="Clum A."/>
            <person name="Steindorff A."/>
            <person name="Ohm R.A."/>
            <person name="Martin F."/>
            <person name="Silar P."/>
            <person name="Natvig D.O."/>
            <person name="Lalanne C."/>
            <person name="Gautier V."/>
            <person name="Ament-Velasquez S.L."/>
            <person name="Kruys A."/>
            <person name="Hutchinson M.I."/>
            <person name="Powell A.J."/>
            <person name="Barry K."/>
            <person name="Miller A.N."/>
            <person name="Grigoriev I.V."/>
            <person name="Debuchy R."/>
            <person name="Gladieux P."/>
            <person name="Hiltunen Thoren M."/>
            <person name="Johannesson H."/>
        </authorList>
    </citation>
    <scope>NUCLEOTIDE SEQUENCE</scope>
    <source>
        <strain evidence="14">CBS 232.78</strain>
    </source>
</reference>
<dbReference type="PANTHER" id="PTHR22760:SF4">
    <property type="entry name" value="GPI MANNOSYLTRANSFERASE 3"/>
    <property type="match status" value="1"/>
</dbReference>
<protein>
    <recommendedName>
        <fullName evidence="12">Mannosyltransferase</fullName>
        <ecNumber evidence="12">2.4.1.-</ecNumber>
    </recommendedName>
</protein>
<evidence type="ECO:0000313" key="15">
    <source>
        <dbReference type="Proteomes" id="UP001285441"/>
    </source>
</evidence>
<keyword evidence="6" id="KW-0808">Transferase</keyword>
<keyword evidence="8 12" id="KW-0256">Endoplasmic reticulum</keyword>
<evidence type="ECO:0000256" key="10">
    <source>
        <dbReference type="ARBA" id="ARBA00023136"/>
    </source>
</evidence>
<accession>A0AAE0KFC7</accession>
<comment type="pathway">
    <text evidence="2">Glycolipid biosynthesis; glycosylphosphatidylinositol-anchor biosynthesis.</text>
</comment>
<feature type="transmembrane region" description="Helical" evidence="12">
    <location>
        <begin position="334"/>
        <end position="353"/>
    </location>
</feature>
<feature type="region of interest" description="Disordered" evidence="13">
    <location>
        <begin position="1"/>
        <end position="32"/>
    </location>
</feature>
<organism evidence="14 15">
    <name type="scientific">Podospora didyma</name>
    <dbReference type="NCBI Taxonomy" id="330526"/>
    <lineage>
        <taxon>Eukaryota</taxon>
        <taxon>Fungi</taxon>
        <taxon>Dikarya</taxon>
        <taxon>Ascomycota</taxon>
        <taxon>Pezizomycotina</taxon>
        <taxon>Sordariomycetes</taxon>
        <taxon>Sordariomycetidae</taxon>
        <taxon>Sordariales</taxon>
        <taxon>Podosporaceae</taxon>
        <taxon>Podospora</taxon>
    </lineage>
</organism>
<keyword evidence="4" id="KW-0337">GPI-anchor biosynthesis</keyword>
<gene>
    <name evidence="14" type="ORF">B0H63DRAFT_481381</name>
</gene>
<evidence type="ECO:0000256" key="13">
    <source>
        <dbReference type="SAM" id="MobiDB-lite"/>
    </source>
</evidence>
<dbReference type="GO" id="GO:0006506">
    <property type="term" value="P:GPI anchor biosynthetic process"/>
    <property type="evidence" value="ECO:0007669"/>
    <property type="project" value="UniProtKB-KW"/>
</dbReference>
<dbReference type="GO" id="GO:0005789">
    <property type="term" value="C:endoplasmic reticulum membrane"/>
    <property type="evidence" value="ECO:0007669"/>
    <property type="project" value="UniProtKB-SubCell"/>
</dbReference>
<comment type="function">
    <text evidence="11">Mannosyltransferase involved in glycosylphosphatidylinositol-anchor biosynthesis. Transfers the third mannose to Man2-GlcN-acyl-PI during GPI precursor assembly.</text>
</comment>
<evidence type="ECO:0000256" key="9">
    <source>
        <dbReference type="ARBA" id="ARBA00022989"/>
    </source>
</evidence>
<evidence type="ECO:0000256" key="11">
    <source>
        <dbReference type="ARBA" id="ARBA00024708"/>
    </source>
</evidence>
<evidence type="ECO:0000256" key="4">
    <source>
        <dbReference type="ARBA" id="ARBA00022502"/>
    </source>
</evidence>
<evidence type="ECO:0000256" key="2">
    <source>
        <dbReference type="ARBA" id="ARBA00004687"/>
    </source>
</evidence>
<evidence type="ECO:0000256" key="1">
    <source>
        <dbReference type="ARBA" id="ARBA00004477"/>
    </source>
</evidence>
<feature type="transmembrane region" description="Helical" evidence="12">
    <location>
        <begin position="224"/>
        <end position="240"/>
    </location>
</feature>
<reference evidence="14" key="2">
    <citation type="submission" date="2023-06" db="EMBL/GenBank/DDBJ databases">
        <authorList>
            <consortium name="Lawrence Berkeley National Laboratory"/>
            <person name="Haridas S."/>
            <person name="Hensen N."/>
            <person name="Bonometti L."/>
            <person name="Westerberg I."/>
            <person name="Brannstrom I.O."/>
            <person name="Guillou S."/>
            <person name="Cros-Aarteil S."/>
            <person name="Calhoun S."/>
            <person name="Kuo A."/>
            <person name="Mondo S."/>
            <person name="Pangilinan J."/>
            <person name="Riley R."/>
            <person name="LaButti K."/>
            <person name="Andreopoulos B."/>
            <person name="Lipzen A."/>
            <person name="Chen C."/>
            <person name="Yanf M."/>
            <person name="Daum C."/>
            <person name="Ng V."/>
            <person name="Clum A."/>
            <person name="Steindorff A."/>
            <person name="Ohm R."/>
            <person name="Martin F."/>
            <person name="Silar P."/>
            <person name="Natvig D."/>
            <person name="Lalanne C."/>
            <person name="Gautier V."/>
            <person name="Ament-velasquez S.L."/>
            <person name="Kruys A."/>
            <person name="Hutchinson M.I."/>
            <person name="Powell A.J."/>
            <person name="Barry K."/>
            <person name="Miller A.N."/>
            <person name="Grigoriev I.V."/>
            <person name="Debuchy R."/>
            <person name="Gladieux P."/>
            <person name="Thoren M.H."/>
            <person name="Johannesson H."/>
        </authorList>
    </citation>
    <scope>NUCLEOTIDE SEQUENCE</scope>
    <source>
        <strain evidence="14">CBS 232.78</strain>
    </source>
</reference>
<comment type="subcellular location">
    <subcellularLocation>
        <location evidence="1 12">Endoplasmic reticulum membrane</location>
        <topology evidence="1 12">Multi-pass membrane protein</topology>
    </subcellularLocation>
</comment>